<accession>A0A0K1Q860</accession>
<evidence type="ECO:0000256" key="2">
    <source>
        <dbReference type="SAM" id="SignalP"/>
    </source>
</evidence>
<evidence type="ECO:0000313" key="3">
    <source>
        <dbReference type="EMBL" id="AKV01842.1"/>
    </source>
</evidence>
<proteinExistence type="predicted"/>
<dbReference type="InterPro" id="IPR015943">
    <property type="entry name" value="WD40/YVTN_repeat-like_dom_sf"/>
</dbReference>
<evidence type="ECO:0000313" key="4">
    <source>
        <dbReference type="Proteomes" id="UP000064967"/>
    </source>
</evidence>
<sequence>MRKLASLSFGLRVVGLIALGSLFGGLAACGDDSSSPSNAATDDSDAGPDDGSKGGGKPDSGGSKSDGGPSATTCPRSLAPADRARKAVVSHPFVEGGGAKANVFEVLDYSEEGTFSQPKQTFTMGPAYSEIVFTPDGKVGIVAQDDGTLGVFTFDDTGTVRVVHEAFKGQFYASRVVVAPDGTRVFVLDNQTAEHNGGVYEVAINCDGTLTDRGLVIPGGGAHVMAFLPNDPARAVLVAMKAFNSADNTYAHQVDFSAATPAVVSSGAVFPEKDAIASWVSITPDAKYAMITDNGVIHGSRMAAIELATMKAVTPIETLNPAAFVMSPWGNAGLVVNSDGEDALRVVTYDPSSASVPFKIKNEVAYAGAKTELPTIAQVLDRGKLKGRILVGELLAIRQLTFAADGSVTDKGTFPVGTGATAIVGAFGIQP</sequence>
<dbReference type="OrthoDB" id="5513383at2"/>
<dbReference type="Proteomes" id="UP000064967">
    <property type="component" value="Chromosome"/>
</dbReference>
<dbReference type="InterPro" id="IPR011044">
    <property type="entry name" value="Quino_amine_DH_bsu"/>
</dbReference>
<feature type="signal peptide" evidence="2">
    <location>
        <begin position="1"/>
        <end position="27"/>
    </location>
</feature>
<keyword evidence="2" id="KW-0732">Signal</keyword>
<dbReference type="Gene3D" id="2.130.10.10">
    <property type="entry name" value="YVTN repeat-like/Quinoprotein amine dehydrogenase"/>
    <property type="match status" value="1"/>
</dbReference>
<keyword evidence="4" id="KW-1185">Reference proteome</keyword>
<organism evidence="3 4">
    <name type="scientific">Labilithrix luteola</name>
    <dbReference type="NCBI Taxonomy" id="1391654"/>
    <lineage>
        <taxon>Bacteria</taxon>
        <taxon>Pseudomonadati</taxon>
        <taxon>Myxococcota</taxon>
        <taxon>Polyangia</taxon>
        <taxon>Polyangiales</taxon>
        <taxon>Labilitrichaceae</taxon>
        <taxon>Labilithrix</taxon>
    </lineage>
</organism>
<reference evidence="3 4" key="1">
    <citation type="submission" date="2015-08" db="EMBL/GenBank/DDBJ databases">
        <authorList>
            <person name="Babu N.S."/>
            <person name="Beckwith C.J."/>
            <person name="Beseler K.G."/>
            <person name="Brison A."/>
            <person name="Carone J.V."/>
            <person name="Caskin T.P."/>
            <person name="Diamond M."/>
            <person name="Durham M.E."/>
            <person name="Foxe J.M."/>
            <person name="Go M."/>
            <person name="Henderson B.A."/>
            <person name="Jones I.B."/>
            <person name="McGettigan J.A."/>
            <person name="Micheletti S.J."/>
            <person name="Nasrallah M.E."/>
            <person name="Ortiz D."/>
            <person name="Piller C.R."/>
            <person name="Privatt S.R."/>
            <person name="Schneider S.L."/>
            <person name="Sharp S."/>
            <person name="Smith T.C."/>
            <person name="Stanton J.D."/>
            <person name="Ullery H.E."/>
            <person name="Wilson R.J."/>
            <person name="Serrano M.G."/>
            <person name="Buck G."/>
            <person name="Lee V."/>
            <person name="Wang Y."/>
            <person name="Carvalho R."/>
            <person name="Voegtly L."/>
            <person name="Shi R."/>
            <person name="Duckworth R."/>
            <person name="Johnson A."/>
            <person name="Loviza R."/>
            <person name="Walstead R."/>
            <person name="Shah Z."/>
            <person name="Kiflezghi M."/>
            <person name="Wade K."/>
            <person name="Ball S.L."/>
            <person name="Bradley K.W."/>
            <person name="Asai D.J."/>
            <person name="Bowman C.A."/>
            <person name="Russell D.A."/>
            <person name="Pope W.H."/>
            <person name="Jacobs-Sera D."/>
            <person name="Hendrix R.W."/>
            <person name="Hatfull G.F."/>
        </authorList>
    </citation>
    <scope>NUCLEOTIDE SEQUENCE [LARGE SCALE GENOMIC DNA]</scope>
    <source>
        <strain evidence="3 4">DSM 27648</strain>
    </source>
</reference>
<dbReference type="EMBL" id="CP012333">
    <property type="protein sequence ID" value="AKV01842.1"/>
    <property type="molecule type" value="Genomic_DNA"/>
</dbReference>
<feature type="compositionally biased region" description="Polar residues" evidence="1">
    <location>
        <begin position="32"/>
        <end position="41"/>
    </location>
</feature>
<dbReference type="KEGG" id="llu:AKJ09_08505"/>
<feature type="compositionally biased region" description="Low complexity" evidence="1">
    <location>
        <begin position="60"/>
        <end position="71"/>
    </location>
</feature>
<evidence type="ECO:0000256" key="1">
    <source>
        <dbReference type="SAM" id="MobiDB-lite"/>
    </source>
</evidence>
<dbReference type="PROSITE" id="PS51257">
    <property type="entry name" value="PROKAR_LIPOPROTEIN"/>
    <property type="match status" value="1"/>
</dbReference>
<feature type="chain" id="PRO_5005466767" evidence="2">
    <location>
        <begin position="28"/>
        <end position="431"/>
    </location>
</feature>
<dbReference type="AlphaFoldDB" id="A0A0K1Q860"/>
<feature type="region of interest" description="Disordered" evidence="1">
    <location>
        <begin position="32"/>
        <end position="79"/>
    </location>
</feature>
<protein>
    <submittedName>
        <fullName evidence="3">Uncharacterized protein</fullName>
    </submittedName>
</protein>
<dbReference type="SUPFAM" id="SSF50969">
    <property type="entry name" value="YVTN repeat-like/Quinoprotein amine dehydrogenase"/>
    <property type="match status" value="1"/>
</dbReference>
<dbReference type="RefSeq" id="WP_146652864.1">
    <property type="nucleotide sequence ID" value="NZ_CP012333.1"/>
</dbReference>
<name>A0A0K1Q860_9BACT</name>
<gene>
    <name evidence="3" type="ORF">AKJ09_08505</name>
</gene>